<sequence>MDACRLLVKLLFDHDFTFRIMAVQLSLATLEDFLDQYEAFLIMDTELKEKSNGCQLVILLIIEP</sequence>
<comment type="caution">
    <text evidence="1">The sequence shown here is derived from an EMBL/GenBank/DDBJ whole genome shotgun (WGS) entry which is preliminary data.</text>
</comment>
<reference evidence="1 2" key="1">
    <citation type="submission" date="2019-03" db="EMBL/GenBank/DDBJ databases">
        <title>The genome sequence of a newly discovered highly antifungal drug resistant Aspergillus species, Aspergillus tanneri NIH 1004.</title>
        <authorList>
            <person name="Mounaud S."/>
            <person name="Singh I."/>
            <person name="Joardar V."/>
            <person name="Pakala S."/>
            <person name="Pakala S."/>
            <person name="Venepally P."/>
            <person name="Hoover J."/>
            <person name="Nierman W."/>
            <person name="Chung J."/>
            <person name="Losada L."/>
        </authorList>
    </citation>
    <scope>NUCLEOTIDE SEQUENCE [LARGE SCALE GENOMIC DNA]</scope>
    <source>
        <strain evidence="1 2">NIH1004</strain>
    </source>
</reference>
<dbReference type="VEuPathDB" id="FungiDB:EYZ11_007624"/>
<dbReference type="Proteomes" id="UP000308092">
    <property type="component" value="Unassembled WGS sequence"/>
</dbReference>
<protein>
    <submittedName>
        <fullName evidence="1">Uncharacterized protein</fullName>
    </submittedName>
</protein>
<dbReference type="AlphaFoldDB" id="A0A4S3JCR2"/>
<keyword evidence="2" id="KW-1185">Reference proteome</keyword>
<name>A0A4S3JCR2_9EURO</name>
<dbReference type="EMBL" id="SOSA01000301">
    <property type="protein sequence ID" value="THC92900.1"/>
    <property type="molecule type" value="Genomic_DNA"/>
</dbReference>
<proteinExistence type="predicted"/>
<evidence type="ECO:0000313" key="2">
    <source>
        <dbReference type="Proteomes" id="UP000308092"/>
    </source>
</evidence>
<accession>A0A4S3JCR2</accession>
<gene>
    <name evidence="1" type="ORF">EYZ11_007624</name>
</gene>
<organism evidence="1 2">
    <name type="scientific">Aspergillus tanneri</name>
    <dbReference type="NCBI Taxonomy" id="1220188"/>
    <lineage>
        <taxon>Eukaryota</taxon>
        <taxon>Fungi</taxon>
        <taxon>Dikarya</taxon>
        <taxon>Ascomycota</taxon>
        <taxon>Pezizomycotina</taxon>
        <taxon>Eurotiomycetes</taxon>
        <taxon>Eurotiomycetidae</taxon>
        <taxon>Eurotiales</taxon>
        <taxon>Aspergillaceae</taxon>
        <taxon>Aspergillus</taxon>
        <taxon>Aspergillus subgen. Circumdati</taxon>
    </lineage>
</organism>
<evidence type="ECO:0000313" key="1">
    <source>
        <dbReference type="EMBL" id="THC92900.1"/>
    </source>
</evidence>